<keyword evidence="5" id="KW-0378">Hydrolase</keyword>
<reference evidence="10" key="1">
    <citation type="journal article" date="2019" name="Sci. Rep.">
        <title>Draft genome of Tanacetum cinerariifolium, the natural source of mosquito coil.</title>
        <authorList>
            <person name="Yamashiro T."/>
            <person name="Shiraishi A."/>
            <person name="Satake H."/>
            <person name="Nakayama K."/>
        </authorList>
    </citation>
    <scope>NUCLEOTIDE SEQUENCE</scope>
</reference>
<feature type="chain" id="PRO_5026848839" evidence="7">
    <location>
        <begin position="22"/>
        <end position="1062"/>
    </location>
</feature>
<dbReference type="InterPro" id="IPR050951">
    <property type="entry name" value="Retrovirus_Pol_polyprotein"/>
</dbReference>
<dbReference type="EMBL" id="BKCJ010006289">
    <property type="protein sequence ID" value="GEU71337.1"/>
    <property type="molecule type" value="Genomic_DNA"/>
</dbReference>
<dbReference type="Gene3D" id="3.10.10.10">
    <property type="entry name" value="HIV Type 1 Reverse Transcriptase, subunit A, domain 1"/>
    <property type="match status" value="1"/>
</dbReference>
<sequence length="1062" mass="121761">MFGQFMKMITALSLGLGTLLSNTITNPKEDLKGITTRSGTAYQGPTIPTTSSSLPKVVECETKATKDIVHPTNNGSTKDVQPPVVQAEIPTLNLEPVVAPIIKPVVAPVSAPRLKLKPSIPYPYRLHYQKLRDKANDQKEKIFQIFKDLNFNISFANALILMPKFGPTIKTLLTNKDKLSELARTPLNEHCSAVLLKKFPEKLGDPDKFLILCDFPRMAECLALADLGASINLMPLSVWNKLSLPELSLMYMTLELVDRLISHPVGVAEDVFVKEIFFKTERTLIDVFERELTLRVGKEAITFNLDQTSRYSANYNDMTTNRIDVIDMACEEYSQGVLGFSDVIASGNLTPYYDLIVSTSSPTLTPFGDSDFLLEEVDAFLAHEDDSTSPEVDQSYFDPKGDILLLEAFLNNDPSLPPPNQGNYLPKVRKELKIYKAKSDKSSIAEPPEVEFKDLPPHLEYAFLEGEDKLPVIIAKDLSVEEKSTLITVLKSHKRAITWKLSDIKGINPEFCTHKILIEEDFKPAVQHQRRVNPKIHDVIKQEGGFTVVENDENKLIPTRLVTGWCVCIDYEKLKEATRKDHFPLPFMDQMLEILAGNQYYCFLDGFSGYFQIPIDPNNQEKTTFTCAYGTFAYRRMPFGLCNASGMFQRCMMAIFYDMIEKMIEVFMDDFSVFKNSFQTCLSYLEKMLKWCEDTNLCLNWEKSHFMIKEGCVLGHKISKDGIEVDKAKVEVIAKLPHPTIVKGVVLGQRQEKHFRPIKYASKTMIEAESNYTTTEKEMLAVVYAFEKFRSYLILNKIIVYTNHSTLKYLFAKKYSKARLLRWVLLLQEFKFKVIDTKGAKNLAADHFFGLENPHQNMLDPKEINESFPLETLNMVSFREKKFFKDVKHYFWDDPFLFKIYAVQVIRSYRVSPQTSGQVEVSNRGLKRILERTVGENRASWSDKLDDAFWAFRTAYKIPIGCTPYKLVYGKACHLLIELEHKAYWALKHVNFNIQTAGDHSKVLLNELNELRDQAYENSLIYKEKTKRLHDSKIKYRVFNIDDRVLLFNSKFKIFSGKLKSR</sequence>
<gene>
    <name evidence="10" type="ORF">Tci_043315</name>
</gene>
<organism evidence="10">
    <name type="scientific">Tanacetum cinerariifolium</name>
    <name type="common">Dalmatian daisy</name>
    <name type="synonym">Chrysanthemum cinerariifolium</name>
    <dbReference type="NCBI Taxonomy" id="118510"/>
    <lineage>
        <taxon>Eukaryota</taxon>
        <taxon>Viridiplantae</taxon>
        <taxon>Streptophyta</taxon>
        <taxon>Embryophyta</taxon>
        <taxon>Tracheophyta</taxon>
        <taxon>Spermatophyta</taxon>
        <taxon>Magnoliopsida</taxon>
        <taxon>eudicotyledons</taxon>
        <taxon>Gunneridae</taxon>
        <taxon>Pentapetalae</taxon>
        <taxon>asterids</taxon>
        <taxon>campanulids</taxon>
        <taxon>Asterales</taxon>
        <taxon>Asteraceae</taxon>
        <taxon>Asteroideae</taxon>
        <taxon>Anthemideae</taxon>
        <taxon>Anthemidinae</taxon>
        <taxon>Tanacetum</taxon>
    </lineage>
</organism>
<keyword evidence="6 10" id="KW-0695">RNA-directed DNA polymerase</keyword>
<accession>A0A6L2MDJ8</accession>
<comment type="caution">
    <text evidence="10">The sequence shown here is derived from an EMBL/GenBank/DDBJ whole genome shotgun (WGS) entry which is preliminary data.</text>
</comment>
<evidence type="ECO:0000259" key="8">
    <source>
        <dbReference type="Pfam" id="PF00078"/>
    </source>
</evidence>
<keyword evidence="4" id="KW-0255">Endonuclease</keyword>
<dbReference type="InterPro" id="IPR000477">
    <property type="entry name" value="RT_dom"/>
</dbReference>
<protein>
    <submittedName>
        <fullName evidence="10">Reverse transcriptase domain-containing protein</fullName>
    </submittedName>
</protein>
<dbReference type="AlphaFoldDB" id="A0A6L2MDJ8"/>
<dbReference type="CDD" id="cd01647">
    <property type="entry name" value="RT_LTR"/>
    <property type="match status" value="1"/>
</dbReference>
<dbReference type="Gene3D" id="3.30.70.270">
    <property type="match status" value="1"/>
</dbReference>
<dbReference type="InterPro" id="IPR041373">
    <property type="entry name" value="RT_RNaseH"/>
</dbReference>
<evidence type="ECO:0000256" key="1">
    <source>
        <dbReference type="ARBA" id="ARBA00022679"/>
    </source>
</evidence>
<dbReference type="Pfam" id="PF00078">
    <property type="entry name" value="RVT_1"/>
    <property type="match status" value="1"/>
</dbReference>
<dbReference type="Gene3D" id="3.30.420.10">
    <property type="entry name" value="Ribonuclease H-like superfamily/Ribonuclease H"/>
    <property type="match status" value="1"/>
</dbReference>
<dbReference type="Gene3D" id="3.10.20.370">
    <property type="match status" value="1"/>
</dbReference>
<dbReference type="GO" id="GO:0004519">
    <property type="term" value="F:endonuclease activity"/>
    <property type="evidence" value="ECO:0007669"/>
    <property type="project" value="UniProtKB-KW"/>
</dbReference>
<dbReference type="PANTHER" id="PTHR37984">
    <property type="entry name" value="PROTEIN CBG26694"/>
    <property type="match status" value="1"/>
</dbReference>
<feature type="domain" description="Reverse transcriptase RNase H-like" evidence="9">
    <location>
        <begin position="743"/>
        <end position="830"/>
    </location>
</feature>
<evidence type="ECO:0000256" key="6">
    <source>
        <dbReference type="ARBA" id="ARBA00022918"/>
    </source>
</evidence>
<name>A0A6L2MDJ8_TANCI</name>
<evidence type="ECO:0000313" key="10">
    <source>
        <dbReference type="EMBL" id="GEU71337.1"/>
    </source>
</evidence>
<dbReference type="GO" id="GO:0003676">
    <property type="term" value="F:nucleic acid binding"/>
    <property type="evidence" value="ECO:0007669"/>
    <property type="project" value="InterPro"/>
</dbReference>
<keyword evidence="7" id="KW-0732">Signal</keyword>
<feature type="domain" description="Reverse transcriptase" evidence="8">
    <location>
        <begin position="566"/>
        <end position="718"/>
    </location>
</feature>
<dbReference type="InterPro" id="IPR036397">
    <property type="entry name" value="RNaseH_sf"/>
</dbReference>
<evidence type="ECO:0000256" key="5">
    <source>
        <dbReference type="ARBA" id="ARBA00022801"/>
    </source>
</evidence>
<dbReference type="InterPro" id="IPR043128">
    <property type="entry name" value="Rev_trsase/Diguanyl_cyclase"/>
</dbReference>
<evidence type="ECO:0000256" key="4">
    <source>
        <dbReference type="ARBA" id="ARBA00022759"/>
    </source>
</evidence>
<proteinExistence type="predicted"/>
<feature type="signal peptide" evidence="7">
    <location>
        <begin position="1"/>
        <end position="21"/>
    </location>
</feature>
<evidence type="ECO:0000259" key="9">
    <source>
        <dbReference type="Pfam" id="PF17917"/>
    </source>
</evidence>
<dbReference type="InterPro" id="IPR012337">
    <property type="entry name" value="RNaseH-like_sf"/>
</dbReference>
<keyword evidence="2" id="KW-0548">Nucleotidyltransferase</keyword>
<evidence type="ECO:0000256" key="7">
    <source>
        <dbReference type="SAM" id="SignalP"/>
    </source>
</evidence>
<dbReference type="InterPro" id="IPR043502">
    <property type="entry name" value="DNA/RNA_pol_sf"/>
</dbReference>
<keyword evidence="3" id="KW-0540">Nuclease</keyword>
<evidence type="ECO:0000256" key="3">
    <source>
        <dbReference type="ARBA" id="ARBA00022722"/>
    </source>
</evidence>
<dbReference type="SUPFAM" id="SSF56672">
    <property type="entry name" value="DNA/RNA polymerases"/>
    <property type="match status" value="1"/>
</dbReference>
<dbReference type="PANTHER" id="PTHR37984:SF5">
    <property type="entry name" value="PROTEIN NYNRIN-LIKE"/>
    <property type="match status" value="1"/>
</dbReference>
<dbReference type="Pfam" id="PF17917">
    <property type="entry name" value="RT_RNaseH"/>
    <property type="match status" value="1"/>
</dbReference>
<dbReference type="GO" id="GO:0003964">
    <property type="term" value="F:RNA-directed DNA polymerase activity"/>
    <property type="evidence" value="ECO:0007669"/>
    <property type="project" value="UniProtKB-KW"/>
</dbReference>
<dbReference type="SUPFAM" id="SSF53098">
    <property type="entry name" value="Ribonuclease H-like"/>
    <property type="match status" value="1"/>
</dbReference>
<dbReference type="CDD" id="cd09274">
    <property type="entry name" value="RNase_HI_RT_Ty3"/>
    <property type="match status" value="1"/>
</dbReference>
<evidence type="ECO:0000256" key="2">
    <source>
        <dbReference type="ARBA" id="ARBA00022695"/>
    </source>
</evidence>
<dbReference type="GO" id="GO:0016787">
    <property type="term" value="F:hydrolase activity"/>
    <property type="evidence" value="ECO:0007669"/>
    <property type="project" value="UniProtKB-KW"/>
</dbReference>
<keyword evidence="1" id="KW-0808">Transferase</keyword>